<dbReference type="InterPro" id="IPR036640">
    <property type="entry name" value="ABC1_TM_sf"/>
</dbReference>
<reference evidence="14 15" key="1">
    <citation type="submission" date="2020-11" db="EMBL/GenBank/DDBJ databases">
        <title>Description of Pontivivens ytuae sp. nov. isolated from deep sea sediment of Mariana Trench.</title>
        <authorList>
            <person name="Wang Z."/>
            <person name="Sun Q.-L."/>
            <person name="Xu X.-D."/>
            <person name="Tang Y.-Z."/>
            <person name="Zhang J."/>
        </authorList>
    </citation>
    <scope>NUCLEOTIDE SEQUENCE [LARGE SCALE GENOMIC DNA]</scope>
    <source>
        <strain evidence="14 15">MT2928</strain>
    </source>
</reference>
<dbReference type="FunFam" id="3.40.50.300:FF:000299">
    <property type="entry name" value="ABC transporter ATP-binding protein/permease"/>
    <property type="match status" value="1"/>
</dbReference>
<dbReference type="GO" id="GO:0015421">
    <property type="term" value="F:ABC-type oligopeptide transporter activity"/>
    <property type="evidence" value="ECO:0007669"/>
    <property type="project" value="TreeGrafter"/>
</dbReference>
<dbReference type="GO" id="GO:0005524">
    <property type="term" value="F:ATP binding"/>
    <property type="evidence" value="ECO:0007669"/>
    <property type="project" value="UniProtKB-KW"/>
</dbReference>
<dbReference type="PROSITE" id="PS00211">
    <property type="entry name" value="ABC_TRANSPORTER_1"/>
    <property type="match status" value="1"/>
</dbReference>
<keyword evidence="7" id="KW-0067">ATP-binding</keyword>
<evidence type="ECO:0000256" key="6">
    <source>
        <dbReference type="ARBA" id="ARBA00022801"/>
    </source>
</evidence>
<dbReference type="NCBIfam" id="TIGR03375">
    <property type="entry name" value="type_I_sec_LssB"/>
    <property type="match status" value="1"/>
</dbReference>
<dbReference type="GO" id="GO:0006508">
    <property type="term" value="P:proteolysis"/>
    <property type="evidence" value="ECO:0007669"/>
    <property type="project" value="InterPro"/>
</dbReference>
<dbReference type="Gene3D" id="3.40.50.300">
    <property type="entry name" value="P-loop containing nucleotide triphosphate hydrolases"/>
    <property type="match status" value="1"/>
</dbReference>
<evidence type="ECO:0000256" key="4">
    <source>
        <dbReference type="ARBA" id="ARBA00022692"/>
    </source>
</evidence>
<dbReference type="SMART" id="SM00382">
    <property type="entry name" value="AAA"/>
    <property type="match status" value="1"/>
</dbReference>
<dbReference type="Proteomes" id="UP000594800">
    <property type="component" value="Chromosome"/>
</dbReference>
<dbReference type="InterPro" id="IPR017871">
    <property type="entry name" value="ABC_transporter-like_CS"/>
</dbReference>
<feature type="domain" description="ABC transporter" evidence="11">
    <location>
        <begin position="470"/>
        <end position="705"/>
    </location>
</feature>
<proteinExistence type="predicted"/>
<evidence type="ECO:0000313" key="14">
    <source>
        <dbReference type="EMBL" id="QPH54144.1"/>
    </source>
</evidence>
<dbReference type="Gene3D" id="1.20.1560.10">
    <property type="entry name" value="ABC transporter type 1, transmembrane domain"/>
    <property type="match status" value="1"/>
</dbReference>
<dbReference type="GO" id="GO:0005886">
    <property type="term" value="C:plasma membrane"/>
    <property type="evidence" value="ECO:0007669"/>
    <property type="project" value="UniProtKB-SubCell"/>
</dbReference>
<dbReference type="CDD" id="cd18587">
    <property type="entry name" value="ABC_6TM_LapB_like"/>
    <property type="match status" value="1"/>
</dbReference>
<feature type="transmembrane region" description="Helical" evidence="10">
    <location>
        <begin position="295"/>
        <end position="315"/>
    </location>
</feature>
<keyword evidence="8 10" id="KW-1133">Transmembrane helix</keyword>
<dbReference type="RefSeq" id="WP_196103353.1">
    <property type="nucleotide sequence ID" value="NZ_CP064942.1"/>
</dbReference>
<dbReference type="PROSITE" id="PS50929">
    <property type="entry name" value="ABC_TM1F"/>
    <property type="match status" value="1"/>
</dbReference>
<protein>
    <submittedName>
        <fullName evidence="14">Type I secretion system permease/ATPase</fullName>
    </submittedName>
</protein>
<evidence type="ECO:0000256" key="2">
    <source>
        <dbReference type="ARBA" id="ARBA00022448"/>
    </source>
</evidence>
<evidence type="ECO:0000256" key="10">
    <source>
        <dbReference type="SAM" id="Phobius"/>
    </source>
</evidence>
<evidence type="ECO:0000259" key="11">
    <source>
        <dbReference type="PROSITE" id="PS50893"/>
    </source>
</evidence>
<dbReference type="SUPFAM" id="SSF90123">
    <property type="entry name" value="ABC transporter transmembrane region"/>
    <property type="match status" value="1"/>
</dbReference>
<evidence type="ECO:0000256" key="7">
    <source>
        <dbReference type="ARBA" id="ARBA00022840"/>
    </source>
</evidence>
<feature type="transmembrane region" description="Helical" evidence="10">
    <location>
        <begin position="158"/>
        <end position="180"/>
    </location>
</feature>
<feature type="transmembrane region" description="Helical" evidence="10">
    <location>
        <begin position="192"/>
        <end position="209"/>
    </location>
</feature>
<dbReference type="InterPro" id="IPR003593">
    <property type="entry name" value="AAA+_ATPase"/>
</dbReference>
<dbReference type="Pfam" id="PF03412">
    <property type="entry name" value="Peptidase_C39"/>
    <property type="match status" value="1"/>
</dbReference>
<gene>
    <name evidence="14" type="ORF">I0K15_20630</name>
</gene>
<dbReference type="Gene3D" id="3.90.70.10">
    <property type="entry name" value="Cysteine proteinases"/>
    <property type="match status" value="1"/>
</dbReference>
<organism evidence="14 15">
    <name type="scientific">Pontivivens ytuae</name>
    <dbReference type="NCBI Taxonomy" id="2789856"/>
    <lineage>
        <taxon>Bacteria</taxon>
        <taxon>Pseudomonadati</taxon>
        <taxon>Pseudomonadota</taxon>
        <taxon>Alphaproteobacteria</taxon>
        <taxon>Rhodobacterales</taxon>
        <taxon>Paracoccaceae</taxon>
        <taxon>Pontivivens</taxon>
    </lineage>
</organism>
<comment type="subcellular location">
    <subcellularLocation>
        <location evidence="1">Cell membrane</location>
        <topology evidence="1">Multi-pass membrane protein</topology>
    </subcellularLocation>
</comment>
<dbReference type="PROSITE" id="PS50893">
    <property type="entry name" value="ABC_TRANSPORTER_2"/>
    <property type="match status" value="1"/>
</dbReference>
<dbReference type="InterPro" id="IPR039421">
    <property type="entry name" value="Type_1_exporter"/>
</dbReference>
<feature type="transmembrane region" description="Helical" evidence="10">
    <location>
        <begin position="392"/>
        <end position="417"/>
    </location>
</feature>
<dbReference type="EMBL" id="CP064942">
    <property type="protein sequence ID" value="QPH54144.1"/>
    <property type="molecule type" value="Genomic_DNA"/>
</dbReference>
<evidence type="ECO:0000259" key="13">
    <source>
        <dbReference type="PROSITE" id="PS50990"/>
    </source>
</evidence>
<dbReference type="GO" id="GO:0008233">
    <property type="term" value="F:peptidase activity"/>
    <property type="evidence" value="ECO:0007669"/>
    <property type="project" value="InterPro"/>
</dbReference>
<feature type="domain" description="Peptidase C39" evidence="13">
    <location>
        <begin position="3"/>
        <end position="125"/>
    </location>
</feature>
<sequence>MSDRANLSPLEACLIFAAREQGLAASLAHLRSHEMGLKAAADLDDIARAAEDLGFVTALAQLKVARLTDDMLPAILLGEHGAAVLVLARRGNRFTVFDPALSDRDAVHVKRAALAASHDGRALFLHPRADTDGSPQAPAKGHWFWSTLAESRWAYTQVVLAAAISSVLGLATSIFIMVVYDRVLPNEATESLVALTVGIGVALLFDFLIKSLRASFIDRAGQRADLVMGRRIFERILGVQMKTPRGSTGALASTMREFETLRDFITSATLVGVVDLPFIALFILVISLIGGPLAIVPAIAVPLVLLVGIAVQPILARVADRSHSEGQNKQSVLVETLSGLETIKTVGATRVMRRRWEGALARQSDHALRSRAVSQFALNATAFTQQAAQVMIVFYGVFLIQAGAVSMGALIACVILTGRTLAPLAQLAQTMTRASQARASYRAINALMQMPVEGDAGRSWLSRPRLSPSITFRNVSFTYPGQKEPCLSDVSFEIAPGERVAILGRIGSGKSTVGRLIAGLYPPGQGHVLVDGTDISHIHPVDLRNNIGTVLQDVWLFSGTVRENIAVGAERPGDEEIVEAAKAAGIHDFLARHPMGYDLEVSERGGALSGGQRQAIALARALIGRKPLLLLDEPTSAMDVQSERAFVKRLAGLERDRTLLLVTHRTALLDAVDRVIVLDGGRVALDGPKALLHGTAANDRPRPKVVSSDR</sequence>
<dbReference type="Pfam" id="PF00005">
    <property type="entry name" value="ABC_tran"/>
    <property type="match status" value="1"/>
</dbReference>
<dbReference type="SUPFAM" id="SSF52540">
    <property type="entry name" value="P-loop containing nucleoside triphosphate hydrolases"/>
    <property type="match status" value="1"/>
</dbReference>
<name>A0A7S9LRV2_9RHOB</name>
<keyword evidence="15" id="KW-1185">Reference proteome</keyword>
<evidence type="ECO:0000256" key="5">
    <source>
        <dbReference type="ARBA" id="ARBA00022741"/>
    </source>
</evidence>
<dbReference type="InterPro" id="IPR011527">
    <property type="entry name" value="ABC1_TM_dom"/>
</dbReference>
<evidence type="ECO:0000256" key="3">
    <source>
        <dbReference type="ARBA" id="ARBA00022475"/>
    </source>
</evidence>
<dbReference type="PANTHER" id="PTHR43394:SF1">
    <property type="entry name" value="ATP-BINDING CASSETTE SUB-FAMILY B MEMBER 10, MITOCHONDRIAL"/>
    <property type="match status" value="1"/>
</dbReference>
<dbReference type="PANTHER" id="PTHR43394">
    <property type="entry name" value="ATP-DEPENDENT PERMEASE MDL1, MITOCHONDRIAL"/>
    <property type="match status" value="1"/>
</dbReference>
<keyword evidence="6" id="KW-0378">Hydrolase</keyword>
<evidence type="ECO:0000256" key="8">
    <source>
        <dbReference type="ARBA" id="ARBA00022989"/>
    </source>
</evidence>
<dbReference type="AlphaFoldDB" id="A0A7S9LRV2"/>
<feature type="domain" description="ABC transmembrane type-1" evidence="12">
    <location>
        <begin position="158"/>
        <end position="436"/>
    </location>
</feature>
<accession>A0A7S9LRV2</accession>
<feature type="transmembrane region" description="Helical" evidence="10">
    <location>
        <begin position="264"/>
        <end position="289"/>
    </location>
</feature>
<dbReference type="PROSITE" id="PS50990">
    <property type="entry name" value="PEPTIDASE_C39"/>
    <property type="match status" value="1"/>
</dbReference>
<keyword evidence="5" id="KW-0547">Nucleotide-binding</keyword>
<keyword evidence="4 10" id="KW-0812">Transmembrane</keyword>
<dbReference type="InterPro" id="IPR027417">
    <property type="entry name" value="P-loop_NTPase"/>
</dbReference>
<evidence type="ECO:0000256" key="1">
    <source>
        <dbReference type="ARBA" id="ARBA00004651"/>
    </source>
</evidence>
<keyword evidence="3" id="KW-1003">Cell membrane</keyword>
<dbReference type="InterPro" id="IPR003439">
    <property type="entry name" value="ABC_transporter-like_ATP-bd"/>
</dbReference>
<dbReference type="Pfam" id="PF00664">
    <property type="entry name" value="ABC_membrane"/>
    <property type="match status" value="1"/>
</dbReference>
<evidence type="ECO:0000256" key="9">
    <source>
        <dbReference type="ARBA" id="ARBA00023136"/>
    </source>
</evidence>
<evidence type="ECO:0000313" key="15">
    <source>
        <dbReference type="Proteomes" id="UP000594800"/>
    </source>
</evidence>
<dbReference type="KEGG" id="poz:I0K15_20630"/>
<dbReference type="CDD" id="cd03245">
    <property type="entry name" value="ABCC_bacteriocin_exporters"/>
    <property type="match status" value="1"/>
</dbReference>
<keyword evidence="2" id="KW-0813">Transport</keyword>
<evidence type="ECO:0000259" key="12">
    <source>
        <dbReference type="PROSITE" id="PS50929"/>
    </source>
</evidence>
<dbReference type="GO" id="GO:0016887">
    <property type="term" value="F:ATP hydrolysis activity"/>
    <property type="evidence" value="ECO:0007669"/>
    <property type="project" value="InterPro"/>
</dbReference>
<keyword evidence="9 10" id="KW-0472">Membrane</keyword>
<dbReference type="InterPro" id="IPR017750">
    <property type="entry name" value="ATPase_T1SS"/>
</dbReference>
<dbReference type="InterPro" id="IPR005074">
    <property type="entry name" value="Peptidase_C39"/>
</dbReference>